<dbReference type="Pfam" id="PF07484">
    <property type="entry name" value="Collar"/>
    <property type="match status" value="1"/>
</dbReference>
<evidence type="ECO:0000259" key="1">
    <source>
        <dbReference type="Pfam" id="PF07484"/>
    </source>
</evidence>
<keyword evidence="3" id="KW-1185">Reference proteome</keyword>
<protein>
    <submittedName>
        <fullName evidence="2">Microcystin-dependent protein</fullName>
    </submittedName>
</protein>
<dbReference type="Gene3D" id="3.90.1340.10">
    <property type="entry name" value="Phage tail collar domain"/>
    <property type="match status" value="1"/>
</dbReference>
<comment type="caution">
    <text evidence="2">The sequence shown here is derived from an EMBL/GenBank/DDBJ whole genome shotgun (WGS) entry which is preliminary data.</text>
</comment>
<evidence type="ECO:0000313" key="2">
    <source>
        <dbReference type="EMBL" id="MBB3112004.1"/>
    </source>
</evidence>
<proteinExistence type="predicted"/>
<dbReference type="EMBL" id="JACHXK010000010">
    <property type="protein sequence ID" value="MBB3112004.1"/>
    <property type="molecule type" value="Genomic_DNA"/>
</dbReference>
<dbReference type="InterPro" id="IPR037053">
    <property type="entry name" value="Phage_tail_collar_dom_sf"/>
</dbReference>
<dbReference type="InterPro" id="IPR011083">
    <property type="entry name" value="Phage_tail_collar_dom"/>
</dbReference>
<evidence type="ECO:0000313" key="3">
    <source>
        <dbReference type="Proteomes" id="UP000570361"/>
    </source>
</evidence>
<reference evidence="2 3" key="1">
    <citation type="submission" date="2020-08" db="EMBL/GenBank/DDBJ databases">
        <title>Genomic Encyclopedia of Type Strains, Phase III (KMG-III): the genomes of soil and plant-associated and newly described type strains.</title>
        <authorList>
            <person name="Whitman W."/>
        </authorList>
    </citation>
    <scope>NUCLEOTIDE SEQUENCE [LARGE SCALE GENOMIC DNA]</scope>
    <source>
        <strain evidence="2 3">CECT 5862</strain>
    </source>
</reference>
<feature type="domain" description="Phage tail collar" evidence="1">
    <location>
        <begin position="7"/>
        <end position="63"/>
    </location>
</feature>
<dbReference type="SUPFAM" id="SSF88874">
    <property type="entry name" value="Receptor-binding domain of short tail fibre protein gp12"/>
    <property type="match status" value="1"/>
</dbReference>
<dbReference type="RefSeq" id="WP_183601878.1">
    <property type="nucleotide sequence ID" value="NZ_JACHXK010000010.1"/>
</dbReference>
<organism evidence="2 3">
    <name type="scientific">Paenibacillus phyllosphaerae</name>
    <dbReference type="NCBI Taxonomy" id="274593"/>
    <lineage>
        <taxon>Bacteria</taxon>
        <taxon>Bacillati</taxon>
        <taxon>Bacillota</taxon>
        <taxon>Bacilli</taxon>
        <taxon>Bacillales</taxon>
        <taxon>Paenibacillaceae</taxon>
        <taxon>Paenibacillus</taxon>
    </lineage>
</organism>
<gene>
    <name evidence="2" type="ORF">FHS18_004082</name>
</gene>
<name>A0A7W5FPG4_9BACL</name>
<dbReference type="AlphaFoldDB" id="A0A7W5FPG4"/>
<sequence>MGTPYVGEIRMFAGNFAPVGWAFCDGQLLPISENDTLFNLIGTTYGGDGQETFALPNLQSRIPIHMGTGPDGTTYQIGEMAGTESETLSTQQIPVHNHYLSGRKEQGNTSNPSGAVPAMSTLAPYTDPEDTTVSANKMHAQAIQSTGGSQPHNNLQPYLCVNFIISLYGIFPQPT</sequence>
<accession>A0A7W5FPG4</accession>
<dbReference type="Proteomes" id="UP000570361">
    <property type="component" value="Unassembled WGS sequence"/>
</dbReference>